<dbReference type="SMART" id="SM00343">
    <property type="entry name" value="ZnF_C2HC"/>
    <property type="match status" value="1"/>
</dbReference>
<proteinExistence type="predicted"/>
<sequence>MSNSEDSTAPPSPDYVTGPEHPRSPAYAPEFVPEPVYPEFMLPKDDVLPFEEQPPPAVVSPITDSPDYILESDPEEDPEEHDEDPKEDPTDYPTDREDYDDEDESSGDIADDKEEGEDEDEKEEEERLTSVDSVPPPVHHVMSRMSVRAQTPISLPSEREILSPPLPISSLPLPASPTYLLGYRAAMIRLRAKAPSTFHPLPSSTPPSGTPPLLPIPLPTSSPTLLLSSTSHRVDVPEVTLPPQKRLCIALGLRFEVSEISSAPTARPTGGVRADYGFVITLDDEIRIKDFVTIVKQDTDEIYGRLDDTHDDRLLMSGQLNMLRKDRSAYARTARLMKSEARLSREAWLQSMDASDTARAETQIAALQRRWGPVRGPAHPEENETKKDPPATTTTTTTTPVTNAQLKVPIHQGVADALAARDPDKSQNGEENHDSGTSELELMYARMFLKESNKIKRYIGGLPDMIHGSVMTSKPNTMHDAIEFKTELMDKKISTFAERQAKNKRKVGHLARDYRSTTNVNTANNQKGTEADQKPICFECGAQGHFKRECPKLKNNNRGNQGGNDNSPAKVYAVGHVGTNPDSNVVTGQRKHEEHLKLILEFLNKEELYAKFSKCEFWIPKVQFPSHVIDSQGIHVDPGKIESIKDWASPKTPTEIHQILGLASYYQRFIEGFSKIAKSMTKLTHKGVKGLGVVLMQKEKVIAYASRQLKIHEKNYTTHDLELGSTEARKPENFMNEEFGEIVKETTEKIIQIKQRIQAAHDRQKSYVDLKRKTMEFQVRDRVMLKVSPWKGVIHFGKWGKLNPRYVGPFKVLEKLRSVGYKLELPQELSRVHNTFHVSNLKKCYADEPLVVSLDGLHFDDKLHFVEEPIEIMDREVKRLKQIRILGVKVRWNSSRGPKFTWEREDQFRKKYPHLFTKIAPSSSAAS</sequence>
<reference evidence="10" key="1">
    <citation type="journal article" date="2019" name="Sci. Rep.">
        <title>Draft genome of Tanacetum cinerariifolium, the natural source of mosquito coil.</title>
        <authorList>
            <person name="Yamashiro T."/>
            <person name="Shiraishi A."/>
            <person name="Satake H."/>
            <person name="Nakayama K."/>
        </authorList>
    </citation>
    <scope>NUCLEOTIDE SEQUENCE</scope>
</reference>
<dbReference type="InterPro" id="IPR043502">
    <property type="entry name" value="DNA/RNA_pol_sf"/>
</dbReference>
<evidence type="ECO:0000256" key="3">
    <source>
        <dbReference type="ARBA" id="ARBA00022722"/>
    </source>
</evidence>
<keyword evidence="4" id="KW-0255">Endonuclease</keyword>
<keyword evidence="6 10" id="KW-0695">RNA-directed DNA polymerase</keyword>
<keyword evidence="3" id="KW-0540">Nuclease</keyword>
<feature type="compositionally biased region" description="Basic and acidic residues" evidence="8">
    <location>
        <begin position="378"/>
        <end position="389"/>
    </location>
</feature>
<dbReference type="InterPro" id="IPR001878">
    <property type="entry name" value="Znf_CCHC"/>
</dbReference>
<evidence type="ECO:0000256" key="5">
    <source>
        <dbReference type="ARBA" id="ARBA00022801"/>
    </source>
</evidence>
<dbReference type="EMBL" id="BKCJ010001114">
    <property type="protein sequence ID" value="GEU38949.1"/>
    <property type="molecule type" value="Genomic_DNA"/>
</dbReference>
<dbReference type="InterPro" id="IPR056924">
    <property type="entry name" value="SH3_Tf2-1"/>
</dbReference>
<feature type="compositionally biased region" description="Acidic residues" evidence="8">
    <location>
        <begin position="97"/>
        <end position="126"/>
    </location>
</feature>
<keyword evidence="2" id="KW-0548">Nucleotidyltransferase</keyword>
<name>A0A6L2JQL2_TANCI</name>
<dbReference type="Gene3D" id="4.10.60.10">
    <property type="entry name" value="Zinc finger, CCHC-type"/>
    <property type="match status" value="1"/>
</dbReference>
<dbReference type="GO" id="GO:0004519">
    <property type="term" value="F:endonuclease activity"/>
    <property type="evidence" value="ECO:0007669"/>
    <property type="project" value="UniProtKB-KW"/>
</dbReference>
<dbReference type="SUPFAM" id="SSF57756">
    <property type="entry name" value="Retrovirus zinc finger-like domains"/>
    <property type="match status" value="1"/>
</dbReference>
<dbReference type="PROSITE" id="PS50158">
    <property type="entry name" value="ZF_CCHC"/>
    <property type="match status" value="1"/>
</dbReference>
<feature type="compositionally biased region" description="Basic and acidic residues" evidence="8">
    <location>
        <begin position="83"/>
        <end position="96"/>
    </location>
</feature>
<keyword evidence="1" id="KW-0808">Transferase</keyword>
<evidence type="ECO:0000256" key="8">
    <source>
        <dbReference type="SAM" id="MobiDB-lite"/>
    </source>
</evidence>
<comment type="caution">
    <text evidence="10">The sequence shown here is derived from an EMBL/GenBank/DDBJ whole genome shotgun (WGS) entry which is preliminary data.</text>
</comment>
<feature type="region of interest" description="Disordered" evidence="8">
    <location>
        <begin position="44"/>
        <end position="139"/>
    </location>
</feature>
<dbReference type="AlphaFoldDB" id="A0A6L2JQL2"/>
<evidence type="ECO:0000313" key="10">
    <source>
        <dbReference type="EMBL" id="GEU38949.1"/>
    </source>
</evidence>
<feature type="compositionally biased region" description="Acidic residues" evidence="8">
    <location>
        <begin position="70"/>
        <end position="82"/>
    </location>
</feature>
<evidence type="ECO:0000256" key="2">
    <source>
        <dbReference type="ARBA" id="ARBA00022695"/>
    </source>
</evidence>
<dbReference type="GO" id="GO:0016787">
    <property type="term" value="F:hydrolase activity"/>
    <property type="evidence" value="ECO:0007669"/>
    <property type="project" value="UniProtKB-KW"/>
</dbReference>
<feature type="region of interest" description="Disordered" evidence="8">
    <location>
        <begin position="368"/>
        <end position="398"/>
    </location>
</feature>
<accession>A0A6L2JQL2</accession>
<dbReference type="Pfam" id="PF17917">
    <property type="entry name" value="RT_RNaseH"/>
    <property type="match status" value="1"/>
</dbReference>
<dbReference type="InterPro" id="IPR041373">
    <property type="entry name" value="RT_RNaseH"/>
</dbReference>
<dbReference type="PANTHER" id="PTHR46148">
    <property type="entry name" value="CHROMO DOMAIN-CONTAINING PROTEIN"/>
    <property type="match status" value="1"/>
</dbReference>
<dbReference type="GO" id="GO:0008270">
    <property type="term" value="F:zinc ion binding"/>
    <property type="evidence" value="ECO:0007669"/>
    <property type="project" value="UniProtKB-KW"/>
</dbReference>
<feature type="domain" description="CCHC-type" evidence="9">
    <location>
        <begin position="537"/>
        <end position="552"/>
    </location>
</feature>
<dbReference type="InterPro" id="IPR036875">
    <property type="entry name" value="Znf_CCHC_sf"/>
</dbReference>
<protein>
    <submittedName>
        <fullName evidence="10">Putative reverse transcriptase domain-containing protein</fullName>
    </submittedName>
</protein>
<dbReference type="PANTHER" id="PTHR46148:SF59">
    <property type="entry name" value="NUCLEOTIDYLTRANSFERASE, RIBONUCLEASE H"/>
    <property type="match status" value="1"/>
</dbReference>
<evidence type="ECO:0000259" key="9">
    <source>
        <dbReference type="PROSITE" id="PS50158"/>
    </source>
</evidence>
<dbReference type="Pfam" id="PF24626">
    <property type="entry name" value="SH3_Tf2-1"/>
    <property type="match status" value="1"/>
</dbReference>
<evidence type="ECO:0000256" key="6">
    <source>
        <dbReference type="ARBA" id="ARBA00022918"/>
    </source>
</evidence>
<evidence type="ECO:0000256" key="7">
    <source>
        <dbReference type="PROSITE-ProRule" id="PRU00047"/>
    </source>
</evidence>
<keyword evidence="5" id="KW-0378">Hydrolase</keyword>
<dbReference type="SUPFAM" id="SSF56672">
    <property type="entry name" value="DNA/RNA polymerases"/>
    <property type="match status" value="1"/>
</dbReference>
<dbReference type="Gene3D" id="3.30.70.270">
    <property type="match status" value="2"/>
</dbReference>
<keyword evidence="7" id="KW-0862">Zinc</keyword>
<gene>
    <name evidence="10" type="ORF">Tci_010927</name>
</gene>
<dbReference type="InterPro" id="IPR043128">
    <property type="entry name" value="Rev_trsase/Diguanyl_cyclase"/>
</dbReference>
<dbReference type="GO" id="GO:0003964">
    <property type="term" value="F:RNA-directed DNA polymerase activity"/>
    <property type="evidence" value="ECO:0007669"/>
    <property type="project" value="UniProtKB-KW"/>
</dbReference>
<keyword evidence="7" id="KW-0863">Zinc-finger</keyword>
<organism evidence="10">
    <name type="scientific">Tanacetum cinerariifolium</name>
    <name type="common">Dalmatian daisy</name>
    <name type="synonym">Chrysanthemum cinerariifolium</name>
    <dbReference type="NCBI Taxonomy" id="118510"/>
    <lineage>
        <taxon>Eukaryota</taxon>
        <taxon>Viridiplantae</taxon>
        <taxon>Streptophyta</taxon>
        <taxon>Embryophyta</taxon>
        <taxon>Tracheophyta</taxon>
        <taxon>Spermatophyta</taxon>
        <taxon>Magnoliopsida</taxon>
        <taxon>eudicotyledons</taxon>
        <taxon>Gunneridae</taxon>
        <taxon>Pentapetalae</taxon>
        <taxon>asterids</taxon>
        <taxon>campanulids</taxon>
        <taxon>Asterales</taxon>
        <taxon>Asteraceae</taxon>
        <taxon>Asteroideae</taxon>
        <taxon>Anthemideae</taxon>
        <taxon>Anthemidinae</taxon>
        <taxon>Tanacetum</taxon>
    </lineage>
</organism>
<dbReference type="Pfam" id="PF00098">
    <property type="entry name" value="zf-CCHC"/>
    <property type="match status" value="1"/>
</dbReference>
<keyword evidence="7" id="KW-0479">Metal-binding</keyword>
<evidence type="ECO:0000256" key="4">
    <source>
        <dbReference type="ARBA" id="ARBA00022759"/>
    </source>
</evidence>
<dbReference type="GO" id="GO:0003676">
    <property type="term" value="F:nucleic acid binding"/>
    <property type="evidence" value="ECO:0007669"/>
    <property type="project" value="InterPro"/>
</dbReference>
<evidence type="ECO:0000256" key="1">
    <source>
        <dbReference type="ARBA" id="ARBA00022679"/>
    </source>
</evidence>
<feature type="region of interest" description="Disordered" evidence="8">
    <location>
        <begin position="1"/>
        <end position="31"/>
    </location>
</feature>